<comment type="caution">
    <text evidence="1">The sequence shown here is derived from an EMBL/GenBank/DDBJ whole genome shotgun (WGS) entry which is preliminary data.</text>
</comment>
<dbReference type="AlphaFoldDB" id="A0A401RH83"/>
<dbReference type="Proteomes" id="UP000287033">
    <property type="component" value="Unassembled WGS sequence"/>
</dbReference>
<protein>
    <submittedName>
        <fullName evidence="1">Uncharacterized protein</fullName>
    </submittedName>
</protein>
<accession>A0A401RH83</accession>
<keyword evidence="2" id="KW-1185">Reference proteome</keyword>
<dbReference type="EMBL" id="BEZZ01001315">
    <property type="protein sequence ID" value="GCC17446.1"/>
    <property type="molecule type" value="Genomic_DNA"/>
</dbReference>
<name>A0A401RH83_CHIPU</name>
<proteinExistence type="predicted"/>
<reference evidence="1 2" key="1">
    <citation type="journal article" date="2018" name="Nat. Ecol. Evol.">
        <title>Shark genomes provide insights into elasmobranch evolution and the origin of vertebrates.</title>
        <authorList>
            <person name="Hara Y"/>
            <person name="Yamaguchi K"/>
            <person name="Onimaru K"/>
            <person name="Kadota M"/>
            <person name="Koyanagi M"/>
            <person name="Keeley SD"/>
            <person name="Tatsumi K"/>
            <person name="Tanaka K"/>
            <person name="Motone F"/>
            <person name="Kageyama Y"/>
            <person name="Nozu R"/>
            <person name="Adachi N"/>
            <person name="Nishimura O"/>
            <person name="Nakagawa R"/>
            <person name="Tanegashima C"/>
            <person name="Kiyatake I"/>
            <person name="Matsumoto R"/>
            <person name="Murakumo K"/>
            <person name="Nishida K"/>
            <person name="Terakita A"/>
            <person name="Kuratani S"/>
            <person name="Sato K"/>
            <person name="Hyodo S Kuraku.S."/>
        </authorList>
    </citation>
    <scope>NUCLEOTIDE SEQUENCE [LARGE SCALE GENOMIC DNA]</scope>
</reference>
<sequence>MIGLCERNLFEVYRCPCCFEREGDSVCVEQLLPLTVTQTQYRCRTLAEGGRETDRRSVCAAAFSRRHAVTLYLSLGDTLLHCITASAAQLQCCCGLQSRRLTLSPAQPDPASATFTNAAERPGLLVFIPFVDPLFLKISSIYSGCPYPMPHCCAYDWGIS</sequence>
<organism evidence="1 2">
    <name type="scientific">Chiloscyllium punctatum</name>
    <name type="common">Brownbanded bambooshark</name>
    <name type="synonym">Hemiscyllium punctatum</name>
    <dbReference type="NCBI Taxonomy" id="137246"/>
    <lineage>
        <taxon>Eukaryota</taxon>
        <taxon>Metazoa</taxon>
        <taxon>Chordata</taxon>
        <taxon>Craniata</taxon>
        <taxon>Vertebrata</taxon>
        <taxon>Chondrichthyes</taxon>
        <taxon>Elasmobranchii</taxon>
        <taxon>Galeomorphii</taxon>
        <taxon>Galeoidea</taxon>
        <taxon>Orectolobiformes</taxon>
        <taxon>Hemiscylliidae</taxon>
        <taxon>Chiloscyllium</taxon>
    </lineage>
</organism>
<evidence type="ECO:0000313" key="2">
    <source>
        <dbReference type="Proteomes" id="UP000287033"/>
    </source>
</evidence>
<evidence type="ECO:0000313" key="1">
    <source>
        <dbReference type="EMBL" id="GCC17446.1"/>
    </source>
</evidence>
<gene>
    <name evidence="1" type="ORF">chiPu_0017558</name>
</gene>